<dbReference type="GO" id="GO:0004553">
    <property type="term" value="F:hydrolase activity, hydrolyzing O-glycosyl compounds"/>
    <property type="evidence" value="ECO:0007669"/>
    <property type="project" value="InterPro"/>
</dbReference>
<dbReference type="Pfam" id="PF02056">
    <property type="entry name" value="Glyco_hydro_4"/>
    <property type="match status" value="1"/>
</dbReference>
<evidence type="ECO:0000256" key="11">
    <source>
        <dbReference type="PIRSR" id="PIRSR601088-4"/>
    </source>
</evidence>
<evidence type="ECO:0000256" key="1">
    <source>
        <dbReference type="ARBA" id="ARBA00001936"/>
    </source>
</evidence>
<name>A0A3D1JDB8_9CHLR</name>
<comment type="similarity">
    <text evidence="2 12">Belongs to the glycosyl hydrolase 4 family.</text>
</comment>
<sequence>MPPTKITVIGAGSASFGLNTLGSLMKSPALRGSHIALVDRNAEALGLMHRLAERLNREWDARMTLTTHTHHAEALPGTKFVVSAIEVPPRERLWRMDYEIPLKYGVRQPYAENGGPGGFAHAARNIGPVLEIVHDMESACPDAWFINFTNPMVRICDAIARYSKIRVVGLCHQIYAAYGMVGYVMAEELGIERPEGHFSTHADKKYWPMVGQLARQAVELVDIKAAGLNHFTWVVDIRDRRTGEDLYPALREAWKRTPPQVEPLTRRVMDAFGLMPVPGDEHLDEYLPWCSDPQTRPWEKYELELYDWDANERHRGEGHEAIRQMGEGTLSLEPLKDASSEGAQEVIEAAVGAENRYHLAVNLPNEGQIANLPMGSIVETPAVLTGLGPRPLTMGTLPEGVAELLRRELTVVRLCVDAAVHGDRQLALQCLLLDPVITDLDVAGKILDDYLTTYREHLPQFWK</sequence>
<accession>A0A3D1JDB8</accession>
<dbReference type="InterPro" id="IPR001088">
    <property type="entry name" value="Glyco_hydro_4"/>
</dbReference>
<keyword evidence="4 12" id="KW-0378">Hydrolase</keyword>
<dbReference type="PANTHER" id="PTHR32092:SF6">
    <property type="entry name" value="ALPHA-GALACTOSIDASE"/>
    <property type="match status" value="1"/>
</dbReference>
<evidence type="ECO:0000256" key="5">
    <source>
        <dbReference type="ARBA" id="ARBA00023027"/>
    </source>
</evidence>
<evidence type="ECO:0000256" key="10">
    <source>
        <dbReference type="PIRSR" id="PIRSR601088-3"/>
    </source>
</evidence>
<keyword evidence="6 10" id="KW-0464">Manganese</keyword>
<dbReference type="InterPro" id="IPR022616">
    <property type="entry name" value="Glyco_hydro_4_C"/>
</dbReference>
<proteinExistence type="inferred from homology"/>
<evidence type="ECO:0000313" key="15">
    <source>
        <dbReference type="Proteomes" id="UP000264141"/>
    </source>
</evidence>
<feature type="binding site" evidence="9">
    <location>
        <position position="150"/>
    </location>
    <ligand>
        <name>substrate</name>
    </ligand>
</feature>
<evidence type="ECO:0000259" key="13">
    <source>
        <dbReference type="Pfam" id="PF11975"/>
    </source>
</evidence>
<dbReference type="InterPro" id="IPR053715">
    <property type="entry name" value="GH4_Enzyme_sf"/>
</dbReference>
<evidence type="ECO:0000256" key="3">
    <source>
        <dbReference type="ARBA" id="ARBA00022723"/>
    </source>
</evidence>
<feature type="binding site" evidence="10">
    <location>
        <position position="230"/>
    </location>
    <ligand>
        <name>Mn(2+)</name>
        <dbReference type="ChEBI" id="CHEBI:29035"/>
    </ligand>
</feature>
<dbReference type="Proteomes" id="UP000264141">
    <property type="component" value="Unassembled WGS sequence"/>
</dbReference>
<feature type="site" description="Increases basicity of active site Tyr" evidence="11">
    <location>
        <position position="112"/>
    </location>
</feature>
<dbReference type="PRINTS" id="PR00732">
    <property type="entry name" value="GLHYDRLASE4"/>
</dbReference>
<evidence type="ECO:0000256" key="2">
    <source>
        <dbReference type="ARBA" id="ARBA00010141"/>
    </source>
</evidence>
<feature type="domain" description="Glycosyl hydrolase family 4 C-terminal" evidence="13">
    <location>
        <begin position="226"/>
        <end position="436"/>
    </location>
</feature>
<dbReference type="GO" id="GO:0005975">
    <property type="term" value="P:carbohydrate metabolic process"/>
    <property type="evidence" value="ECO:0007669"/>
    <property type="project" value="InterPro"/>
</dbReference>
<dbReference type="RefSeq" id="WP_062195671.1">
    <property type="nucleotide sequence ID" value="NZ_DF967965.1"/>
</dbReference>
<dbReference type="EMBL" id="DPBP01000005">
    <property type="protein sequence ID" value="HCE16493.1"/>
    <property type="molecule type" value="Genomic_DNA"/>
</dbReference>
<comment type="cofactor">
    <cofactor evidence="1">
        <name>Mn(2+)</name>
        <dbReference type="ChEBI" id="CHEBI:29035"/>
    </cofactor>
</comment>
<keyword evidence="8 12" id="KW-0326">Glycosidase</keyword>
<dbReference type="SUPFAM" id="SSF56327">
    <property type="entry name" value="LDH C-terminal domain-like"/>
    <property type="match status" value="1"/>
</dbReference>
<evidence type="ECO:0000256" key="4">
    <source>
        <dbReference type="ARBA" id="ARBA00022801"/>
    </source>
</evidence>
<organism evidence="14 15">
    <name type="scientific">Anaerolinea thermolimosa</name>
    <dbReference type="NCBI Taxonomy" id="229919"/>
    <lineage>
        <taxon>Bacteria</taxon>
        <taxon>Bacillati</taxon>
        <taxon>Chloroflexota</taxon>
        <taxon>Anaerolineae</taxon>
        <taxon>Anaerolineales</taxon>
        <taxon>Anaerolineaceae</taxon>
        <taxon>Anaerolinea</taxon>
    </lineage>
</organism>
<evidence type="ECO:0000256" key="9">
    <source>
        <dbReference type="PIRSR" id="PIRSR601088-2"/>
    </source>
</evidence>
<evidence type="ECO:0000256" key="8">
    <source>
        <dbReference type="ARBA" id="ARBA00023295"/>
    </source>
</evidence>
<dbReference type="GO" id="GO:0046872">
    <property type="term" value="F:metal ion binding"/>
    <property type="evidence" value="ECO:0007669"/>
    <property type="project" value="UniProtKB-KW"/>
</dbReference>
<evidence type="ECO:0000256" key="12">
    <source>
        <dbReference type="RuleBase" id="RU361152"/>
    </source>
</evidence>
<dbReference type="InterPro" id="IPR036291">
    <property type="entry name" value="NAD(P)-bd_dom_sf"/>
</dbReference>
<keyword evidence="10" id="KW-0533">Nickel</keyword>
<dbReference type="Pfam" id="PF11975">
    <property type="entry name" value="Glyco_hydro_4C"/>
    <property type="match status" value="1"/>
</dbReference>
<dbReference type="SUPFAM" id="SSF51735">
    <property type="entry name" value="NAD(P)-binding Rossmann-fold domains"/>
    <property type="match status" value="1"/>
</dbReference>
<comment type="caution">
    <text evidence="14">The sequence shown here is derived from an EMBL/GenBank/DDBJ whole genome shotgun (WGS) entry which is preliminary data.</text>
</comment>
<reference evidence="14 15" key="1">
    <citation type="journal article" date="2018" name="Nat. Biotechnol.">
        <title>A standardized bacterial taxonomy based on genome phylogeny substantially revises the tree of life.</title>
        <authorList>
            <person name="Parks D.H."/>
            <person name="Chuvochina M."/>
            <person name="Waite D.W."/>
            <person name="Rinke C."/>
            <person name="Skarshewski A."/>
            <person name="Chaumeil P.A."/>
            <person name="Hugenholtz P."/>
        </authorList>
    </citation>
    <scope>NUCLEOTIDE SEQUENCE [LARGE SCALE GENOMIC DNA]</scope>
    <source>
        <strain evidence="14">UBA8781</strain>
    </source>
</reference>
<keyword evidence="10" id="KW-0408">Iron</keyword>
<dbReference type="STRING" id="229919.GCA_001050195_03068"/>
<keyword evidence="5 12" id="KW-0520">NAD</keyword>
<feature type="binding site" evidence="10">
    <location>
        <position position="171"/>
    </location>
    <ligand>
        <name>Mn(2+)</name>
        <dbReference type="ChEBI" id="CHEBI:29035"/>
    </ligand>
</feature>
<dbReference type="OrthoDB" id="9808275at2"/>
<protein>
    <recommendedName>
        <fullName evidence="13">Glycosyl hydrolase family 4 C-terminal domain-containing protein</fullName>
    </recommendedName>
</protein>
<evidence type="ECO:0000256" key="7">
    <source>
        <dbReference type="ARBA" id="ARBA00023277"/>
    </source>
</evidence>
<keyword evidence="3 10" id="KW-0479">Metal-binding</keyword>
<dbReference type="GO" id="GO:0016616">
    <property type="term" value="F:oxidoreductase activity, acting on the CH-OH group of donors, NAD or NADP as acceptor"/>
    <property type="evidence" value="ECO:0007669"/>
    <property type="project" value="InterPro"/>
</dbReference>
<dbReference type="Gene3D" id="3.90.1820.10">
    <property type="entry name" value="AglA-like glucosidase"/>
    <property type="match status" value="1"/>
</dbReference>
<gene>
    <name evidence="14" type="ORF">DEQ80_01405</name>
</gene>
<comment type="cofactor">
    <cofactor evidence="12">
        <name>NAD(+)</name>
        <dbReference type="ChEBI" id="CHEBI:57540"/>
    </cofactor>
    <text evidence="12">Binds 1 NAD(+) per subunit.</text>
</comment>
<evidence type="ECO:0000313" key="14">
    <source>
        <dbReference type="EMBL" id="HCE16493.1"/>
    </source>
</evidence>
<evidence type="ECO:0000256" key="6">
    <source>
        <dbReference type="ARBA" id="ARBA00023211"/>
    </source>
</evidence>
<dbReference type="AlphaFoldDB" id="A0A3D1JDB8"/>
<dbReference type="InterPro" id="IPR015955">
    <property type="entry name" value="Lactate_DH/Glyco_Ohase_4_C"/>
</dbReference>
<dbReference type="PANTHER" id="PTHR32092">
    <property type="entry name" value="6-PHOSPHO-BETA-GLUCOSIDASE-RELATED"/>
    <property type="match status" value="1"/>
</dbReference>
<keyword evidence="7" id="KW-0119">Carbohydrate metabolism</keyword>
<keyword evidence="10" id="KW-0170">Cobalt</keyword>